<dbReference type="Proteomes" id="UP000298860">
    <property type="component" value="Unassembled WGS sequence"/>
</dbReference>
<dbReference type="PANTHER" id="PTHR43174">
    <property type="entry name" value="UDP-N-ACETYLGLUCOSAMINE 2-EPIMERASE"/>
    <property type="match status" value="1"/>
</dbReference>
<organism evidence="6 7">
    <name type="scientific">Gandjariella thermophila</name>
    <dbReference type="NCBI Taxonomy" id="1931992"/>
    <lineage>
        <taxon>Bacteria</taxon>
        <taxon>Bacillati</taxon>
        <taxon>Actinomycetota</taxon>
        <taxon>Actinomycetes</taxon>
        <taxon>Pseudonocardiales</taxon>
        <taxon>Pseudonocardiaceae</taxon>
        <taxon>Gandjariella</taxon>
    </lineage>
</organism>
<comment type="similarity">
    <text evidence="2 4">Belongs to the UDP-N-acetylglucosamine 2-epimerase family.</text>
</comment>
<evidence type="ECO:0000313" key="7">
    <source>
        <dbReference type="Proteomes" id="UP000298860"/>
    </source>
</evidence>
<dbReference type="EC" id="5.1.3.14" evidence="3"/>
<dbReference type="InterPro" id="IPR003331">
    <property type="entry name" value="UDP_GlcNAc_Epimerase_2_dom"/>
</dbReference>
<accession>A0A4D4J6G8</accession>
<evidence type="ECO:0000256" key="4">
    <source>
        <dbReference type="RuleBase" id="RU003513"/>
    </source>
</evidence>
<keyword evidence="7" id="KW-1185">Reference proteome</keyword>
<dbReference type="Gene3D" id="3.40.50.2000">
    <property type="entry name" value="Glycogen Phosphorylase B"/>
    <property type="match status" value="2"/>
</dbReference>
<dbReference type="EMBL" id="BJFL01000003">
    <property type="protein sequence ID" value="GDY29533.1"/>
    <property type="molecule type" value="Genomic_DNA"/>
</dbReference>
<reference evidence="7" key="1">
    <citation type="submission" date="2019-04" db="EMBL/GenBank/DDBJ databases">
        <title>Draft genome sequence of Pseudonocardiaceae bacterium SL3-2-4.</title>
        <authorList>
            <person name="Ningsih F."/>
            <person name="Yokota A."/>
            <person name="Sakai Y."/>
            <person name="Nanatani K."/>
            <person name="Yabe S."/>
            <person name="Oetari A."/>
            <person name="Sjamsuridzal W."/>
        </authorList>
    </citation>
    <scope>NUCLEOTIDE SEQUENCE [LARGE SCALE GENOMIC DNA]</scope>
    <source>
        <strain evidence="7">SL3-2-4</strain>
    </source>
</reference>
<sequence>MHRHTLVPGVNGVVATSPDVLLMVGCAAEAAKIVPVASVMRRRRRMRPVLVAGGRRPELVRHALEGSGLCPEVALVSARDSVGEAELASRLVAEMDRVLRARRPAAVLVYGDTTTTLAAALASFWRRVPVVHLAAGLRSFDLTAPFPEEANRRMVAQLASLHLPATPSAARNLAEESLIGPNVVVVGDTAVDAALAAAERTVPFTDPRLEDLVIRVRSGAARLVLAVVHHRDTRDDALHRVLRALGDVVLGNPGVELVLSTHPHPAVRAAVYQALGRLVRVIAIEPPPSAELARLLPLASLAVTDTVELQQEAPSFGVPVLVLREATEHPEAVEAGCAQLVGTDRLRITRAAGELLRDRHVRADLAARGNPFGDGHAAERVEQALAWMLGLQDERPAEFTPRAPVAA</sequence>
<dbReference type="InterPro" id="IPR029767">
    <property type="entry name" value="WecB-like"/>
</dbReference>
<proteinExistence type="inferred from homology"/>
<dbReference type="NCBIfam" id="TIGR00236">
    <property type="entry name" value="wecB"/>
    <property type="match status" value="1"/>
</dbReference>
<gene>
    <name evidence="6" type="primary">wecB_1</name>
    <name evidence="6" type="ORF">GTS_11660</name>
</gene>
<dbReference type="OrthoDB" id="9803238at2"/>
<dbReference type="AlphaFoldDB" id="A0A4D4J6G8"/>
<keyword evidence="1 4" id="KW-0413">Isomerase</keyword>
<comment type="caution">
    <text evidence="6">The sequence shown here is derived from an EMBL/GenBank/DDBJ whole genome shotgun (WGS) entry which is preliminary data.</text>
</comment>
<evidence type="ECO:0000256" key="3">
    <source>
        <dbReference type="ARBA" id="ARBA00038858"/>
    </source>
</evidence>
<protein>
    <recommendedName>
        <fullName evidence="3">UDP-N-acetylglucosamine 2-epimerase (non-hydrolyzing)</fullName>
        <ecNumber evidence="3">5.1.3.14</ecNumber>
    </recommendedName>
</protein>
<evidence type="ECO:0000313" key="6">
    <source>
        <dbReference type="EMBL" id="GDY29533.1"/>
    </source>
</evidence>
<dbReference type="Pfam" id="PF02350">
    <property type="entry name" value="Epimerase_2"/>
    <property type="match status" value="1"/>
</dbReference>
<dbReference type="GO" id="GO:0008761">
    <property type="term" value="F:UDP-N-acetylglucosamine 2-epimerase activity"/>
    <property type="evidence" value="ECO:0007669"/>
    <property type="project" value="UniProtKB-EC"/>
</dbReference>
<evidence type="ECO:0000256" key="2">
    <source>
        <dbReference type="ARBA" id="ARBA00038209"/>
    </source>
</evidence>
<feature type="domain" description="UDP-N-acetylglucosamine 2-epimerase" evidence="5">
    <location>
        <begin position="41"/>
        <end position="385"/>
    </location>
</feature>
<dbReference type="RefSeq" id="WP_137812671.1">
    <property type="nucleotide sequence ID" value="NZ_BJFL01000003.1"/>
</dbReference>
<evidence type="ECO:0000256" key="1">
    <source>
        <dbReference type="ARBA" id="ARBA00023235"/>
    </source>
</evidence>
<name>A0A4D4J6G8_9PSEU</name>
<dbReference type="PANTHER" id="PTHR43174:SF2">
    <property type="entry name" value="UDP-N-ACETYLGLUCOSAMINE 2-EPIMERASE"/>
    <property type="match status" value="1"/>
</dbReference>
<dbReference type="SUPFAM" id="SSF53756">
    <property type="entry name" value="UDP-Glycosyltransferase/glycogen phosphorylase"/>
    <property type="match status" value="1"/>
</dbReference>
<evidence type="ECO:0000259" key="5">
    <source>
        <dbReference type="Pfam" id="PF02350"/>
    </source>
</evidence>